<dbReference type="Proteomes" id="UP000177817">
    <property type="component" value="Unassembled WGS sequence"/>
</dbReference>
<evidence type="ECO:0000256" key="1">
    <source>
        <dbReference type="SAM" id="SignalP"/>
    </source>
</evidence>
<feature type="chain" id="PRO_5009582077" description="DUF4340 domain-containing protein" evidence="1">
    <location>
        <begin position="28"/>
        <end position="352"/>
    </location>
</feature>
<protein>
    <recommendedName>
        <fullName evidence="4">DUF4340 domain-containing protein</fullName>
    </recommendedName>
</protein>
<proteinExistence type="predicted"/>
<feature type="signal peptide" evidence="1">
    <location>
        <begin position="1"/>
        <end position="27"/>
    </location>
</feature>
<reference evidence="2 3" key="1">
    <citation type="journal article" date="2016" name="Nat. Commun.">
        <title>Thousands of microbial genomes shed light on interconnected biogeochemical processes in an aquifer system.</title>
        <authorList>
            <person name="Anantharaman K."/>
            <person name="Brown C.T."/>
            <person name="Hug L.A."/>
            <person name="Sharon I."/>
            <person name="Castelle C.J."/>
            <person name="Probst A.J."/>
            <person name="Thomas B.C."/>
            <person name="Singh A."/>
            <person name="Wilkins M.J."/>
            <person name="Karaoz U."/>
            <person name="Brodie E.L."/>
            <person name="Williams K.H."/>
            <person name="Hubbard S.S."/>
            <person name="Banfield J.F."/>
        </authorList>
    </citation>
    <scope>NUCLEOTIDE SEQUENCE [LARGE SCALE GENOMIC DNA]</scope>
</reference>
<dbReference type="AlphaFoldDB" id="A0A1G2BIP1"/>
<gene>
    <name evidence="2" type="ORF">A2677_00700</name>
</gene>
<evidence type="ECO:0008006" key="4">
    <source>
        <dbReference type="Google" id="ProtNLM"/>
    </source>
</evidence>
<name>A0A1G2BIP1_9BACT</name>
<evidence type="ECO:0000313" key="2">
    <source>
        <dbReference type="EMBL" id="OGY88955.1"/>
    </source>
</evidence>
<evidence type="ECO:0000313" key="3">
    <source>
        <dbReference type="Proteomes" id="UP000177817"/>
    </source>
</evidence>
<keyword evidence="1" id="KW-0732">Signal</keyword>
<dbReference type="EMBL" id="MHKK01000047">
    <property type="protein sequence ID" value="OGY88955.1"/>
    <property type="molecule type" value="Genomic_DNA"/>
</dbReference>
<sequence length="352" mass="38287">MSPFTKLMCTCTTLLFFLSVTSIDAQATALHEQLPFGTPHFSYNNISALAPHVSYIPHRPIVKGYIKIATESNTTTPPPLATTTPPLATTTPKLLGLDRAIDRVKSNLEDHPNKGLANALEHLLLNRERKMGGDDATTTPTTTPTLLTANGAKFLGDISRIKQLKPRVKQLNLPLSATEQKVIAREKKMVQSINGPMIKRLKGRILLSVENNGEAFYLSPDTGTRFYLQDGTSAFNILRAVGLGVTTDTIKKIPLGRVDGTSAASEDPAGSALQGSDTNLAKRLEGKLLLQVTGNNAHGQAWYILNGKRYYLKDGDTAYLIMRKLSLGITEQNINQIPVETVNLEESGQAVE</sequence>
<comment type="caution">
    <text evidence="2">The sequence shown here is derived from an EMBL/GenBank/DDBJ whole genome shotgun (WGS) entry which is preliminary data.</text>
</comment>
<organism evidence="2 3">
    <name type="scientific">Candidatus Komeilibacteria bacterium RIFCSPHIGHO2_01_FULL_52_14</name>
    <dbReference type="NCBI Taxonomy" id="1798549"/>
    <lineage>
        <taxon>Bacteria</taxon>
        <taxon>Candidatus Komeiliibacteriota</taxon>
    </lineage>
</organism>
<accession>A0A1G2BIP1</accession>